<dbReference type="Proteomes" id="UP001183619">
    <property type="component" value="Unassembled WGS sequence"/>
</dbReference>
<keyword evidence="2" id="KW-1185">Reference proteome</keyword>
<organism evidence="1 2">
    <name type="scientific">Corynebacterium felinum</name>
    <dbReference type="NCBI Taxonomy" id="131318"/>
    <lineage>
        <taxon>Bacteria</taxon>
        <taxon>Bacillati</taxon>
        <taxon>Actinomycetota</taxon>
        <taxon>Actinomycetes</taxon>
        <taxon>Mycobacteriales</taxon>
        <taxon>Corynebacteriaceae</taxon>
        <taxon>Corynebacterium</taxon>
    </lineage>
</organism>
<evidence type="ECO:0000313" key="1">
    <source>
        <dbReference type="EMBL" id="MDR7353490.1"/>
    </source>
</evidence>
<sequence>MTEYLARYDTAAQKAAAQIIASYSTSFSLATKLLAPHIRTDISNLYAMVRIADEIVDGTAHDACCNCTDILNTYEKTILNAPNTRFHTDPIIHAYAITARRCNLNPEHIKAFFNSMRADLKQPGATHAVDLDTYIYGSAEVIGLLCLDIFLSDSTYPSALREELQPGARALGAAFQKINFLRDLAEDTETLGRTYLSRELSEAEKDTLVAEIEADLTVAKKALVKLPDSSRKGVAVALKVFEALTARLNQATVEEIYSRRVRVPAYEKVLIALRA</sequence>
<dbReference type="Gene3D" id="1.10.600.10">
    <property type="entry name" value="Farnesyl Diphosphate Synthase"/>
    <property type="match status" value="1"/>
</dbReference>
<protein>
    <submittedName>
        <fullName evidence="1">Phytoene/squalene synthetase</fullName>
    </submittedName>
</protein>
<reference evidence="1 2" key="1">
    <citation type="submission" date="2023-07" db="EMBL/GenBank/DDBJ databases">
        <title>Sequencing the genomes of 1000 actinobacteria strains.</title>
        <authorList>
            <person name="Klenk H.-P."/>
        </authorList>
    </citation>
    <scope>NUCLEOTIDE SEQUENCE [LARGE SCALE GENOMIC DNA]</scope>
    <source>
        <strain evidence="1 2">DSM 44508</strain>
    </source>
</reference>
<evidence type="ECO:0000313" key="2">
    <source>
        <dbReference type="Proteomes" id="UP001183619"/>
    </source>
</evidence>
<dbReference type="PANTHER" id="PTHR31480">
    <property type="entry name" value="BIFUNCTIONAL LYCOPENE CYCLASE/PHYTOENE SYNTHASE"/>
    <property type="match status" value="1"/>
</dbReference>
<dbReference type="EMBL" id="JAVDYF010000001">
    <property type="protein sequence ID" value="MDR7353490.1"/>
    <property type="molecule type" value="Genomic_DNA"/>
</dbReference>
<dbReference type="InterPro" id="IPR008949">
    <property type="entry name" value="Isoprenoid_synthase_dom_sf"/>
</dbReference>
<dbReference type="InterPro" id="IPR002060">
    <property type="entry name" value="Squ/phyt_synthse"/>
</dbReference>
<dbReference type="InterPro" id="IPR044843">
    <property type="entry name" value="Trans_IPPS_bact-type"/>
</dbReference>
<comment type="caution">
    <text evidence="1">The sequence shown here is derived from an EMBL/GenBank/DDBJ whole genome shotgun (WGS) entry which is preliminary data.</text>
</comment>
<accession>A0ABU2B4F0</accession>
<name>A0ABU2B4F0_9CORY</name>
<dbReference type="SUPFAM" id="SSF48576">
    <property type="entry name" value="Terpenoid synthases"/>
    <property type="match status" value="1"/>
</dbReference>
<dbReference type="RefSeq" id="WP_277105082.1">
    <property type="nucleotide sequence ID" value="NZ_BAAAJS010000021.1"/>
</dbReference>
<dbReference type="SFLD" id="SFLDG01212">
    <property type="entry name" value="Phytoene_synthase_like"/>
    <property type="match status" value="1"/>
</dbReference>
<proteinExistence type="predicted"/>
<dbReference type="Pfam" id="PF00494">
    <property type="entry name" value="SQS_PSY"/>
    <property type="match status" value="1"/>
</dbReference>
<dbReference type="SFLD" id="SFLDG01018">
    <property type="entry name" value="Squalene/Phytoene_Synthase_Lik"/>
    <property type="match status" value="1"/>
</dbReference>
<dbReference type="SFLD" id="SFLDS00005">
    <property type="entry name" value="Isoprenoid_Synthase_Type_I"/>
    <property type="match status" value="1"/>
</dbReference>
<gene>
    <name evidence="1" type="ORF">J2S37_000028</name>
</gene>